<dbReference type="AlphaFoldDB" id="A0AAV6GW45"/>
<organism evidence="3 4">
    <name type="scientific">Alosa alosa</name>
    <name type="common">allis shad</name>
    <dbReference type="NCBI Taxonomy" id="278164"/>
    <lineage>
        <taxon>Eukaryota</taxon>
        <taxon>Metazoa</taxon>
        <taxon>Chordata</taxon>
        <taxon>Craniata</taxon>
        <taxon>Vertebrata</taxon>
        <taxon>Euteleostomi</taxon>
        <taxon>Actinopterygii</taxon>
        <taxon>Neopterygii</taxon>
        <taxon>Teleostei</taxon>
        <taxon>Clupei</taxon>
        <taxon>Clupeiformes</taxon>
        <taxon>Clupeoidei</taxon>
        <taxon>Clupeidae</taxon>
        <taxon>Alosa</taxon>
    </lineage>
</organism>
<dbReference type="GO" id="GO:0003677">
    <property type="term" value="F:DNA binding"/>
    <property type="evidence" value="ECO:0007669"/>
    <property type="project" value="InterPro"/>
</dbReference>
<dbReference type="EMBL" id="JADWDJ010000007">
    <property type="protein sequence ID" value="KAG5277872.1"/>
    <property type="molecule type" value="Genomic_DNA"/>
</dbReference>
<evidence type="ECO:0000259" key="2">
    <source>
        <dbReference type="PROSITE" id="PS51457"/>
    </source>
</evidence>
<protein>
    <recommendedName>
        <fullName evidence="2">BEN domain-containing protein</fullName>
    </recommendedName>
</protein>
<keyword evidence="4" id="KW-1185">Reference proteome</keyword>
<dbReference type="Proteomes" id="UP000823561">
    <property type="component" value="Chromosome 7"/>
</dbReference>
<evidence type="ECO:0000313" key="4">
    <source>
        <dbReference type="Proteomes" id="UP000823561"/>
    </source>
</evidence>
<sequence>MTVINAQVSKLIRTLRKKGWSTSAIAKHLAMTGIKPSLGTIRRHCRHAVVEQKKRKPRKVTNQVMEIIDSILRTDGELPARKVKALLQRRHNIRICLNSVRKAVRNLGWNFGKPRFVPLTRGKNKDLLCDDKGWMANAESRLAARTAELTSEQAQVAQLLAENASLKADLSASRAETDNLRQEMQGLREASQTGLLMQEMRAGIRELHSALRMVHSTPVRPVPRRASTPSPQLDSSVLSDCQMSPLALSSSLNDSIQIPCQWADVSLRDFGPEDHARLHQQSYGQVGRYGCLLFRHIISEENYQAWSKTTNWDGSKGKRALPQNVKTFVVATLKRHFPGMDRGKLKECVDKINEFLRTTRKNPQALFLL</sequence>
<dbReference type="InterPro" id="IPR009057">
    <property type="entry name" value="Homeodomain-like_sf"/>
</dbReference>
<name>A0AAV6GW45_9TELE</name>
<feature type="coiled-coil region" evidence="1">
    <location>
        <begin position="149"/>
        <end position="190"/>
    </location>
</feature>
<dbReference type="InterPro" id="IPR018379">
    <property type="entry name" value="BEN_domain"/>
</dbReference>
<evidence type="ECO:0000313" key="3">
    <source>
        <dbReference type="EMBL" id="KAG5277872.1"/>
    </source>
</evidence>
<keyword evidence="1" id="KW-0175">Coiled coil</keyword>
<reference evidence="3" key="1">
    <citation type="submission" date="2020-10" db="EMBL/GenBank/DDBJ databases">
        <title>Chromosome-scale genome assembly of the Allis shad, Alosa alosa.</title>
        <authorList>
            <person name="Margot Z."/>
            <person name="Christophe K."/>
            <person name="Cabau C."/>
            <person name="Louis A."/>
            <person name="Berthelot C."/>
            <person name="Parey E."/>
            <person name="Roest Crollius H."/>
            <person name="Montfort J."/>
            <person name="Robinson-Rechavi M."/>
            <person name="Bucao C."/>
            <person name="Bouchez O."/>
            <person name="Gislard M."/>
            <person name="Lluch J."/>
            <person name="Milhes M."/>
            <person name="Lampietro C."/>
            <person name="Lopez Roques C."/>
            <person name="Donnadieu C."/>
            <person name="Braasch I."/>
            <person name="Desvignes T."/>
            <person name="Postlethwait J."/>
            <person name="Bobe J."/>
            <person name="Guiguen Y."/>
        </authorList>
    </citation>
    <scope>NUCLEOTIDE SEQUENCE</scope>
    <source>
        <strain evidence="3">M-15738</strain>
        <tissue evidence="3">Blood</tissue>
    </source>
</reference>
<dbReference type="PROSITE" id="PS51457">
    <property type="entry name" value="BEN"/>
    <property type="match status" value="1"/>
</dbReference>
<gene>
    <name evidence="3" type="ORF">AALO_G00092320</name>
</gene>
<accession>A0AAV6GW45</accession>
<evidence type="ECO:0000256" key="1">
    <source>
        <dbReference type="SAM" id="Coils"/>
    </source>
</evidence>
<dbReference type="SUPFAM" id="SSF46689">
    <property type="entry name" value="Homeodomain-like"/>
    <property type="match status" value="1"/>
</dbReference>
<feature type="domain" description="BEN" evidence="2">
    <location>
        <begin position="253"/>
        <end position="363"/>
    </location>
</feature>
<comment type="caution">
    <text evidence="3">The sequence shown here is derived from an EMBL/GenBank/DDBJ whole genome shotgun (WGS) entry which is preliminary data.</text>
</comment>
<proteinExistence type="predicted"/>